<name>A0A6M3LXY2_9ZZZZ</name>
<evidence type="ECO:0000313" key="1">
    <source>
        <dbReference type="EMBL" id="QJA98869.1"/>
    </source>
</evidence>
<sequence length="56" mass="6366">MNEKEATEIITQIWDVINDWADNAGSIKAVDAFEEIHKIATFQTDLSRDGNTDVRE</sequence>
<dbReference type="AlphaFoldDB" id="A0A6M3LXY2"/>
<proteinExistence type="predicted"/>
<gene>
    <name evidence="1" type="ORF">MM171A01453_0010</name>
</gene>
<protein>
    <submittedName>
        <fullName evidence="1">Uncharacterized protein</fullName>
    </submittedName>
</protein>
<reference evidence="1" key="1">
    <citation type="submission" date="2020-03" db="EMBL/GenBank/DDBJ databases">
        <title>The deep terrestrial virosphere.</title>
        <authorList>
            <person name="Holmfeldt K."/>
            <person name="Nilsson E."/>
            <person name="Simone D."/>
            <person name="Lopez-Fernandez M."/>
            <person name="Wu X."/>
            <person name="de Brujin I."/>
            <person name="Lundin D."/>
            <person name="Andersson A."/>
            <person name="Bertilsson S."/>
            <person name="Dopson M."/>
        </authorList>
    </citation>
    <scope>NUCLEOTIDE SEQUENCE</scope>
    <source>
        <strain evidence="1">MM171A01453</strain>
    </source>
</reference>
<organism evidence="1">
    <name type="scientific">viral metagenome</name>
    <dbReference type="NCBI Taxonomy" id="1070528"/>
    <lineage>
        <taxon>unclassified sequences</taxon>
        <taxon>metagenomes</taxon>
        <taxon>organismal metagenomes</taxon>
    </lineage>
</organism>
<accession>A0A6M3LXY2</accession>
<dbReference type="EMBL" id="MT143614">
    <property type="protein sequence ID" value="QJA98869.1"/>
    <property type="molecule type" value="Genomic_DNA"/>
</dbReference>